<feature type="region of interest" description="Disordered" evidence="1">
    <location>
        <begin position="658"/>
        <end position="680"/>
    </location>
</feature>
<organism evidence="2 3">
    <name type="scientific">Sistotremastrum niveocremeum HHB9708</name>
    <dbReference type="NCBI Taxonomy" id="1314777"/>
    <lineage>
        <taxon>Eukaryota</taxon>
        <taxon>Fungi</taxon>
        <taxon>Dikarya</taxon>
        <taxon>Basidiomycota</taxon>
        <taxon>Agaricomycotina</taxon>
        <taxon>Agaricomycetes</taxon>
        <taxon>Sistotremastrales</taxon>
        <taxon>Sistotremastraceae</taxon>
        <taxon>Sertulicium</taxon>
        <taxon>Sertulicium niveocremeum</taxon>
    </lineage>
</organism>
<keyword evidence="3" id="KW-1185">Reference proteome</keyword>
<feature type="compositionally biased region" description="Low complexity" evidence="1">
    <location>
        <begin position="403"/>
        <end position="429"/>
    </location>
</feature>
<evidence type="ECO:0000256" key="1">
    <source>
        <dbReference type="SAM" id="MobiDB-lite"/>
    </source>
</evidence>
<dbReference type="Proteomes" id="UP000076722">
    <property type="component" value="Unassembled WGS sequence"/>
</dbReference>
<dbReference type="OrthoDB" id="2757435at2759"/>
<feature type="compositionally biased region" description="Pro residues" evidence="1">
    <location>
        <begin position="445"/>
        <end position="461"/>
    </location>
</feature>
<gene>
    <name evidence="2" type="ORF">SISNIDRAFT_467906</name>
</gene>
<dbReference type="EMBL" id="KV419416">
    <property type="protein sequence ID" value="KZS91334.1"/>
    <property type="molecule type" value="Genomic_DNA"/>
</dbReference>
<feature type="compositionally biased region" description="Polar residues" evidence="1">
    <location>
        <begin position="547"/>
        <end position="558"/>
    </location>
</feature>
<dbReference type="AlphaFoldDB" id="A0A164SC62"/>
<feature type="compositionally biased region" description="Polar residues" evidence="1">
    <location>
        <begin position="523"/>
        <end position="534"/>
    </location>
</feature>
<feature type="region of interest" description="Disordered" evidence="1">
    <location>
        <begin position="622"/>
        <end position="642"/>
    </location>
</feature>
<name>A0A164SC62_9AGAM</name>
<sequence length="1176" mass="127770">MSVHYFSPHSSSLLIRVNSVSASILRFSTRLDLEVTLTLTWLEVVLQTISALSIGRSCGKAWIEHLPIMIAADPPTVDAGVTPNPITPPSGAGSIHPAAAPSLSTVTSVASPLGQPAFQYTPVNNAPHGSSLPQTIHLQRQIHAAANNRPEVRALSERPPIHGLAAVAGLPMIRPANHPNPRVSNAPSRGRTAAGPTPATKTFHIFILSSVSTADEAPARQHCLARSVPYSSGLEFKWHESEVPHLQTLLHRMGMAHTLELPATGPVYQQLWSHFTSIAYPDQPVPSHFDFEELPFHVLVKKRAVQHVSSYLPQFLGQEEFTVDRLMQSDFRRLRNHVTHGMPALLVWIAATFPLSYQVQHPEKAHACWARRMDSLAEAAFRRSTPRIALHVECLPQCPGQSPSPSTSNPAAALNPPSTENVSAAAPAARNVQQATQPVLVSAPAPVPLPQVPEQSPPPTAPAGGSDPLRTPRASRTTATATTGPAITPQHSRGTILGNSDITSSSDESLPSLAEVFAARSAPTGTAQSSNLGLSSVPIIRTPRPRSASTEGLSQRTPQRARRSVTTPHVGGDPIPFQLATTASDPPALIHSDTAINQIANPSSGHAANLPSQVQSLAAFVQPRPVQPASRAPTLPPSSEKPSLIHVGLQCGDVGQDIDTDRHYIRPGAQHPSPDELSLPPLDVPSWSEIDRFTHRYRYLWHRRDQRSLEIAAPNDVSAARILWWWIAYVYLELPQDDDIFEARFSIDFPSGSRCQCNRAPLEGLLSPSCSIDSGPGTGAGVTRVVIAKAIEMLTSDASVFAKHGDFTGIQWSLSSDEGLTTKNIRHAKLFATSFLTVTSVMLDKIVPTNLSPFLLSAAYTGLDQCILHPTMLQRLDADSFATLKPWFNNIADAGEAFLADKKGSPLGQLLAGLDIDGTAIATPLSVAGAKVIERSLYYALLLGNSRPIGHEDFLAFRQGLAWYFGPNHRTSTAGRLPFEGLDFVGLLTRLYDRRVRSPEEVIKLIDFRISVPIDFEGDQQSTVRSEEIKAEKDFQQQFKRYLRGVGDPDMLNIRHMLGEERFQAGVGQKALRASLFLKLVTGSVLPPAPASDTSAGKPIRIIFLHNHNRRVNVKDIDHMHPLEVHACFRTVDVTIDRRVRNLLAERHIPGCSASDGDGKSRWKYSARFNIAIGLA</sequence>
<feature type="region of interest" description="Disordered" evidence="1">
    <location>
        <begin position="522"/>
        <end position="577"/>
    </location>
</feature>
<feature type="region of interest" description="Disordered" evidence="1">
    <location>
        <begin position="398"/>
        <end position="507"/>
    </location>
</feature>
<proteinExistence type="predicted"/>
<reference evidence="2 3" key="1">
    <citation type="journal article" date="2016" name="Mol. Biol. Evol.">
        <title>Comparative Genomics of Early-Diverging Mushroom-Forming Fungi Provides Insights into the Origins of Lignocellulose Decay Capabilities.</title>
        <authorList>
            <person name="Nagy L.G."/>
            <person name="Riley R."/>
            <person name="Tritt A."/>
            <person name="Adam C."/>
            <person name="Daum C."/>
            <person name="Floudas D."/>
            <person name="Sun H."/>
            <person name="Yadav J.S."/>
            <person name="Pangilinan J."/>
            <person name="Larsson K.H."/>
            <person name="Matsuura K."/>
            <person name="Barry K."/>
            <person name="Labutti K."/>
            <person name="Kuo R."/>
            <person name="Ohm R.A."/>
            <person name="Bhattacharya S.S."/>
            <person name="Shirouzu T."/>
            <person name="Yoshinaga Y."/>
            <person name="Martin F.M."/>
            <person name="Grigoriev I.V."/>
            <person name="Hibbett D.S."/>
        </authorList>
    </citation>
    <scope>NUCLEOTIDE SEQUENCE [LARGE SCALE GENOMIC DNA]</scope>
    <source>
        <strain evidence="2 3">HHB9708</strain>
    </source>
</reference>
<feature type="compositionally biased region" description="Polar residues" evidence="1">
    <location>
        <begin position="490"/>
        <end position="507"/>
    </location>
</feature>
<feature type="compositionally biased region" description="Low complexity" evidence="1">
    <location>
        <begin position="468"/>
        <end position="489"/>
    </location>
</feature>
<accession>A0A164SC62</accession>
<protein>
    <submittedName>
        <fullName evidence="2">Uncharacterized protein</fullName>
    </submittedName>
</protein>
<evidence type="ECO:0000313" key="2">
    <source>
        <dbReference type="EMBL" id="KZS91334.1"/>
    </source>
</evidence>
<evidence type="ECO:0000313" key="3">
    <source>
        <dbReference type="Proteomes" id="UP000076722"/>
    </source>
</evidence>